<sequence length="74" mass="8244">MPHHRKSPKIGNAQTWIDPPLQFAGGPLHHKFRGTTTEGKYFLTTPVWRVPGHALTTRPVHDKFSGTTTGKDIS</sequence>
<protein>
    <submittedName>
        <fullName evidence="1">Uncharacterized protein</fullName>
    </submittedName>
</protein>
<accession>A0AAE1DQ81</accession>
<reference evidence="1" key="1">
    <citation type="journal article" date="2023" name="G3 (Bethesda)">
        <title>A reference genome for the long-term kleptoplast-retaining sea slug Elysia crispata morphotype clarki.</title>
        <authorList>
            <person name="Eastman K.E."/>
            <person name="Pendleton A.L."/>
            <person name="Shaikh M.A."/>
            <person name="Suttiyut T."/>
            <person name="Ogas R."/>
            <person name="Tomko P."/>
            <person name="Gavelis G."/>
            <person name="Widhalm J.R."/>
            <person name="Wisecaver J.H."/>
        </authorList>
    </citation>
    <scope>NUCLEOTIDE SEQUENCE</scope>
    <source>
        <strain evidence="1">ECLA1</strain>
    </source>
</reference>
<comment type="caution">
    <text evidence="1">The sequence shown here is derived from an EMBL/GenBank/DDBJ whole genome shotgun (WGS) entry which is preliminary data.</text>
</comment>
<dbReference type="AlphaFoldDB" id="A0AAE1DQ81"/>
<name>A0AAE1DQ81_9GAST</name>
<evidence type="ECO:0000313" key="2">
    <source>
        <dbReference type="Proteomes" id="UP001283361"/>
    </source>
</evidence>
<keyword evidence="2" id="KW-1185">Reference proteome</keyword>
<dbReference type="Proteomes" id="UP001283361">
    <property type="component" value="Unassembled WGS sequence"/>
</dbReference>
<proteinExistence type="predicted"/>
<organism evidence="1 2">
    <name type="scientific">Elysia crispata</name>
    <name type="common">lettuce slug</name>
    <dbReference type="NCBI Taxonomy" id="231223"/>
    <lineage>
        <taxon>Eukaryota</taxon>
        <taxon>Metazoa</taxon>
        <taxon>Spiralia</taxon>
        <taxon>Lophotrochozoa</taxon>
        <taxon>Mollusca</taxon>
        <taxon>Gastropoda</taxon>
        <taxon>Heterobranchia</taxon>
        <taxon>Euthyneura</taxon>
        <taxon>Panpulmonata</taxon>
        <taxon>Sacoglossa</taxon>
        <taxon>Placobranchoidea</taxon>
        <taxon>Plakobranchidae</taxon>
        <taxon>Elysia</taxon>
    </lineage>
</organism>
<dbReference type="EMBL" id="JAWDGP010002884">
    <property type="protein sequence ID" value="KAK3779071.1"/>
    <property type="molecule type" value="Genomic_DNA"/>
</dbReference>
<gene>
    <name evidence="1" type="ORF">RRG08_053916</name>
</gene>
<evidence type="ECO:0000313" key="1">
    <source>
        <dbReference type="EMBL" id="KAK3779071.1"/>
    </source>
</evidence>